<accession>A0ABC9WT73</accession>
<protein>
    <submittedName>
        <fullName evidence="1">Mitochondrial enolase superfamily member 1</fullName>
    </submittedName>
</protein>
<dbReference type="Proteomes" id="UP001623348">
    <property type="component" value="Unassembled WGS sequence"/>
</dbReference>
<keyword evidence="2" id="KW-1185">Reference proteome</keyword>
<sequence length="140" mass="16433">MLKEMLVYLCNACRMCIFYRNLDRLEVWAIKDRMMFNKEKCEVLHLRRNNQRDQYRLRSVWLGSSLAERDTGVLVYNQLNTSQQCTTAGMKANRILGCIRGDITSRQRDVIIPVYSAPLWPHLEYMSSSGAHNLKKTRTD</sequence>
<evidence type="ECO:0000313" key="1">
    <source>
        <dbReference type="EMBL" id="GAB0188540.1"/>
    </source>
</evidence>
<gene>
    <name evidence="1" type="ORF">GRJ2_001319300</name>
</gene>
<evidence type="ECO:0000313" key="2">
    <source>
        <dbReference type="Proteomes" id="UP001623348"/>
    </source>
</evidence>
<proteinExistence type="predicted"/>
<dbReference type="AlphaFoldDB" id="A0ABC9WT73"/>
<dbReference type="PANTHER" id="PTHR33332">
    <property type="entry name" value="REVERSE TRANSCRIPTASE DOMAIN-CONTAINING PROTEIN"/>
    <property type="match status" value="1"/>
</dbReference>
<dbReference type="EMBL" id="BAAFJT010000004">
    <property type="protein sequence ID" value="GAB0188540.1"/>
    <property type="molecule type" value="Genomic_DNA"/>
</dbReference>
<organism evidence="1 2">
    <name type="scientific">Grus japonensis</name>
    <name type="common">Japanese crane</name>
    <name type="synonym">Red-crowned crane</name>
    <dbReference type="NCBI Taxonomy" id="30415"/>
    <lineage>
        <taxon>Eukaryota</taxon>
        <taxon>Metazoa</taxon>
        <taxon>Chordata</taxon>
        <taxon>Craniata</taxon>
        <taxon>Vertebrata</taxon>
        <taxon>Euteleostomi</taxon>
        <taxon>Archelosauria</taxon>
        <taxon>Archosauria</taxon>
        <taxon>Dinosauria</taxon>
        <taxon>Saurischia</taxon>
        <taxon>Theropoda</taxon>
        <taxon>Coelurosauria</taxon>
        <taxon>Aves</taxon>
        <taxon>Neognathae</taxon>
        <taxon>Neoaves</taxon>
        <taxon>Gruiformes</taxon>
        <taxon>Gruidae</taxon>
        <taxon>Grus</taxon>
    </lineage>
</organism>
<reference evidence="1 2" key="1">
    <citation type="submission" date="2024-06" db="EMBL/GenBank/DDBJ databases">
        <title>The draft genome of Grus japonensis, version 3.</title>
        <authorList>
            <person name="Nabeshima K."/>
            <person name="Suzuki S."/>
            <person name="Onuma M."/>
        </authorList>
    </citation>
    <scope>NUCLEOTIDE SEQUENCE [LARGE SCALE GENOMIC DNA]</scope>
    <source>
        <strain evidence="1 2">451A</strain>
    </source>
</reference>
<name>A0ABC9WT73_GRUJA</name>
<comment type="caution">
    <text evidence="1">The sequence shown here is derived from an EMBL/GenBank/DDBJ whole genome shotgun (WGS) entry which is preliminary data.</text>
</comment>